<accession>A0AAE1D5R1</accession>
<reference evidence="2" key="1">
    <citation type="journal article" date="2023" name="G3 (Bethesda)">
        <title>A reference genome for the long-term kleptoplast-retaining sea slug Elysia crispata morphotype clarki.</title>
        <authorList>
            <person name="Eastman K.E."/>
            <person name="Pendleton A.L."/>
            <person name="Shaikh M.A."/>
            <person name="Suttiyut T."/>
            <person name="Ogas R."/>
            <person name="Tomko P."/>
            <person name="Gavelis G."/>
            <person name="Widhalm J.R."/>
            <person name="Wisecaver J.H."/>
        </authorList>
    </citation>
    <scope>NUCLEOTIDE SEQUENCE</scope>
    <source>
        <strain evidence="2">ECLA1</strain>
    </source>
</reference>
<keyword evidence="3" id="KW-1185">Reference proteome</keyword>
<comment type="caution">
    <text evidence="2">The sequence shown here is derived from an EMBL/GenBank/DDBJ whole genome shotgun (WGS) entry which is preliminary data.</text>
</comment>
<gene>
    <name evidence="2" type="ORF">RRG08_004133</name>
</gene>
<proteinExistence type="predicted"/>
<feature type="region of interest" description="Disordered" evidence="1">
    <location>
        <begin position="135"/>
        <end position="159"/>
    </location>
</feature>
<sequence length="159" mass="17973">MVYLILFRTCFRQRRIARDNMPGVVYGCRDARFTETKQKRRHLEDLSHSLRKMDTPQSDFGVLSFWMKHSQFSHWPILCVFTALIKAHALRPGQVRIHPAPSPNAFGSNPAVAPPTRSVRFSLLSTVLIPGTKLSVADPEKDTGRHGGRRMGDNLAALH</sequence>
<evidence type="ECO:0000313" key="2">
    <source>
        <dbReference type="EMBL" id="KAK3758312.1"/>
    </source>
</evidence>
<protein>
    <submittedName>
        <fullName evidence="2">Uncharacterized protein</fullName>
    </submittedName>
</protein>
<organism evidence="2 3">
    <name type="scientific">Elysia crispata</name>
    <name type="common">lettuce slug</name>
    <dbReference type="NCBI Taxonomy" id="231223"/>
    <lineage>
        <taxon>Eukaryota</taxon>
        <taxon>Metazoa</taxon>
        <taxon>Spiralia</taxon>
        <taxon>Lophotrochozoa</taxon>
        <taxon>Mollusca</taxon>
        <taxon>Gastropoda</taxon>
        <taxon>Heterobranchia</taxon>
        <taxon>Euthyneura</taxon>
        <taxon>Panpulmonata</taxon>
        <taxon>Sacoglossa</taxon>
        <taxon>Placobranchoidea</taxon>
        <taxon>Plakobranchidae</taxon>
        <taxon>Elysia</taxon>
    </lineage>
</organism>
<dbReference type="EMBL" id="JAWDGP010005274">
    <property type="protein sequence ID" value="KAK3758312.1"/>
    <property type="molecule type" value="Genomic_DNA"/>
</dbReference>
<dbReference type="Proteomes" id="UP001283361">
    <property type="component" value="Unassembled WGS sequence"/>
</dbReference>
<dbReference type="AlphaFoldDB" id="A0AAE1D5R1"/>
<name>A0AAE1D5R1_9GAST</name>
<evidence type="ECO:0000256" key="1">
    <source>
        <dbReference type="SAM" id="MobiDB-lite"/>
    </source>
</evidence>
<evidence type="ECO:0000313" key="3">
    <source>
        <dbReference type="Proteomes" id="UP001283361"/>
    </source>
</evidence>